<evidence type="ECO:0000259" key="1">
    <source>
        <dbReference type="Pfam" id="PF01569"/>
    </source>
</evidence>
<dbReference type="Proteomes" id="UP000054007">
    <property type="component" value="Unassembled WGS sequence"/>
</dbReference>
<dbReference type="GO" id="GO:0042392">
    <property type="term" value="F:sphingosine-1-phosphate phosphatase activity"/>
    <property type="evidence" value="ECO:0007669"/>
    <property type="project" value="TreeGrafter"/>
</dbReference>
<organism evidence="2 3">
    <name type="scientific">Cylindrobasidium torrendii FP15055 ss-10</name>
    <dbReference type="NCBI Taxonomy" id="1314674"/>
    <lineage>
        <taxon>Eukaryota</taxon>
        <taxon>Fungi</taxon>
        <taxon>Dikarya</taxon>
        <taxon>Basidiomycota</taxon>
        <taxon>Agaricomycotina</taxon>
        <taxon>Agaricomycetes</taxon>
        <taxon>Agaricomycetidae</taxon>
        <taxon>Agaricales</taxon>
        <taxon>Marasmiineae</taxon>
        <taxon>Physalacriaceae</taxon>
        <taxon>Cylindrobasidium</taxon>
    </lineage>
</organism>
<evidence type="ECO:0000313" key="3">
    <source>
        <dbReference type="Proteomes" id="UP000054007"/>
    </source>
</evidence>
<dbReference type="InterPro" id="IPR000326">
    <property type="entry name" value="PAP2/HPO"/>
</dbReference>
<keyword evidence="3" id="KW-1185">Reference proteome</keyword>
<proteinExistence type="predicted"/>
<dbReference type="STRING" id="1314674.A0A0D7BK41"/>
<name>A0A0D7BK41_9AGAR</name>
<dbReference type="SUPFAM" id="SSF48317">
    <property type="entry name" value="Acid phosphatase/Vanadium-dependent haloperoxidase"/>
    <property type="match status" value="1"/>
</dbReference>
<protein>
    <recommendedName>
        <fullName evidence="1">Phosphatidic acid phosphatase type 2/haloperoxidase domain-containing protein</fullName>
    </recommendedName>
</protein>
<dbReference type="PANTHER" id="PTHR14969:SF13">
    <property type="entry name" value="AT30094P"/>
    <property type="match status" value="1"/>
</dbReference>
<accession>A0A0D7BK41</accession>
<reference evidence="2 3" key="1">
    <citation type="journal article" date="2015" name="Fungal Genet. Biol.">
        <title>Evolution of novel wood decay mechanisms in Agaricales revealed by the genome sequences of Fistulina hepatica and Cylindrobasidium torrendii.</title>
        <authorList>
            <person name="Floudas D."/>
            <person name="Held B.W."/>
            <person name="Riley R."/>
            <person name="Nagy L.G."/>
            <person name="Koehler G."/>
            <person name="Ransdell A.S."/>
            <person name="Younus H."/>
            <person name="Chow J."/>
            <person name="Chiniquy J."/>
            <person name="Lipzen A."/>
            <person name="Tritt A."/>
            <person name="Sun H."/>
            <person name="Haridas S."/>
            <person name="LaButti K."/>
            <person name="Ohm R.A."/>
            <person name="Kues U."/>
            <person name="Blanchette R.A."/>
            <person name="Grigoriev I.V."/>
            <person name="Minto R.E."/>
            <person name="Hibbett D.S."/>
        </authorList>
    </citation>
    <scope>NUCLEOTIDE SEQUENCE [LARGE SCALE GENOMIC DNA]</scope>
    <source>
        <strain evidence="2 3">FP15055 ss-10</strain>
    </source>
</reference>
<dbReference type="EMBL" id="KN880461">
    <property type="protein sequence ID" value="KIY70903.1"/>
    <property type="molecule type" value="Genomic_DNA"/>
</dbReference>
<gene>
    <name evidence="2" type="ORF">CYLTODRAFT_408528</name>
</gene>
<feature type="domain" description="Phosphatidic acid phosphatase type 2/haloperoxidase" evidence="1">
    <location>
        <begin position="39"/>
        <end position="198"/>
    </location>
</feature>
<dbReference type="Pfam" id="PF01569">
    <property type="entry name" value="PAP2"/>
    <property type="match status" value="1"/>
</dbReference>
<dbReference type="Gene3D" id="1.20.144.10">
    <property type="entry name" value="Phosphatidic acid phosphatase type 2/haloperoxidase"/>
    <property type="match status" value="1"/>
</dbReference>
<sequence>MSRTRLPPALRILDHTNLYTTAATAALVLYTRSLDVAFFAVAAVGCSLTVKVVKRIIRQPRPVVEQNGRRVKVTYGMPSTHSATITFFAVFGSGHGLHITYGRLTPECVGHPYPSVPESGLSHAFPAFAGVPTGHPTHSHSTASSSSLPRWTHTLSPPLLALHALVVCLSRVWLGHHTYPQVLAGAAYGTFYAFCIFSAWKCVALPGAPSLLALEQAVSSLLESSLVEGSRAVPVALAARPVQQRIFALVLNSVAVPLFGWAFS</sequence>
<dbReference type="PANTHER" id="PTHR14969">
    <property type="entry name" value="SPHINGOSINE-1-PHOSPHATE PHOSPHOHYDROLASE"/>
    <property type="match status" value="1"/>
</dbReference>
<dbReference type="AlphaFoldDB" id="A0A0D7BK41"/>
<dbReference type="OrthoDB" id="302705at2759"/>
<dbReference type="InterPro" id="IPR036938">
    <property type="entry name" value="PAP2/HPO_sf"/>
</dbReference>
<evidence type="ECO:0000313" key="2">
    <source>
        <dbReference type="EMBL" id="KIY70903.1"/>
    </source>
</evidence>